<dbReference type="Pfam" id="PF00113">
    <property type="entry name" value="Enolase_C"/>
    <property type="match status" value="1"/>
</dbReference>
<comment type="subcellular location">
    <subcellularLocation>
        <location evidence="12">Cytoplasm</location>
    </subcellularLocation>
    <subcellularLocation>
        <location evidence="12">Secreted</location>
    </subcellularLocation>
    <subcellularLocation>
        <location evidence="12">Cell surface</location>
    </subcellularLocation>
    <text evidence="12">Fractions of enolase are present in both the cytoplasm and on the cell surface.</text>
</comment>
<dbReference type="InterPro" id="IPR029017">
    <property type="entry name" value="Enolase-like_N"/>
</dbReference>
<dbReference type="PIRSF" id="PIRSF001400">
    <property type="entry name" value="Enolase"/>
    <property type="match status" value="1"/>
</dbReference>
<feature type="binding site" evidence="12 15">
    <location>
        <position position="246"/>
    </location>
    <ligand>
        <name>Mg(2+)</name>
        <dbReference type="ChEBI" id="CHEBI:18420"/>
    </ligand>
</feature>
<dbReference type="InterPro" id="IPR000941">
    <property type="entry name" value="Enolase"/>
</dbReference>
<evidence type="ECO:0000256" key="13">
    <source>
        <dbReference type="PIRSR" id="PIRSR001400-1"/>
    </source>
</evidence>
<dbReference type="SUPFAM" id="SSF51604">
    <property type="entry name" value="Enolase C-terminal domain-like"/>
    <property type="match status" value="1"/>
</dbReference>
<dbReference type="GO" id="GO:0000287">
    <property type="term" value="F:magnesium ion binding"/>
    <property type="evidence" value="ECO:0007669"/>
    <property type="project" value="UniProtKB-UniRule"/>
</dbReference>
<dbReference type="SMART" id="SM01193">
    <property type="entry name" value="Enolase_N"/>
    <property type="match status" value="1"/>
</dbReference>
<comment type="similarity">
    <text evidence="2 12">Belongs to the enolase family.</text>
</comment>
<feature type="active site" description="Proton donor" evidence="12 13">
    <location>
        <position position="209"/>
    </location>
</feature>
<dbReference type="AlphaFoldDB" id="A0A380BFZ5"/>
<dbReference type="RefSeq" id="WP_025889133.1">
    <property type="nucleotide sequence ID" value="NZ_AP024610.1"/>
</dbReference>
<evidence type="ECO:0000313" key="19">
    <source>
        <dbReference type="EMBL" id="SUJ00361.1"/>
    </source>
</evidence>
<dbReference type="GO" id="GO:0006096">
    <property type="term" value="P:glycolytic process"/>
    <property type="evidence" value="ECO:0007669"/>
    <property type="project" value="UniProtKB-UniRule"/>
</dbReference>
<keyword evidence="5 12" id="KW-0963">Cytoplasm</keyword>
<dbReference type="Pfam" id="PF03952">
    <property type="entry name" value="Enolase_N"/>
    <property type="match status" value="1"/>
</dbReference>
<dbReference type="Proteomes" id="UP000254069">
    <property type="component" value="Unassembled WGS sequence"/>
</dbReference>
<dbReference type="SUPFAM" id="SSF54826">
    <property type="entry name" value="Enolase N-terminal domain-like"/>
    <property type="match status" value="1"/>
</dbReference>
<evidence type="ECO:0000256" key="4">
    <source>
        <dbReference type="ARBA" id="ARBA00017068"/>
    </source>
</evidence>
<evidence type="ECO:0000256" key="11">
    <source>
        <dbReference type="ARBA" id="ARBA00045763"/>
    </source>
</evidence>
<feature type="active site" description="Proton acceptor" evidence="12 13">
    <location>
        <position position="341"/>
    </location>
</feature>
<dbReference type="InterPro" id="IPR036849">
    <property type="entry name" value="Enolase-like_C_sf"/>
</dbReference>
<comment type="pathway">
    <text evidence="1 12">Carbohydrate degradation; glycolysis; pyruvate from D-glyceraldehyde 3-phosphate: step 4/5.</text>
</comment>
<dbReference type="InterPro" id="IPR020810">
    <property type="entry name" value="Enolase_C"/>
</dbReference>
<dbReference type="PROSITE" id="PS00164">
    <property type="entry name" value="ENOLASE"/>
    <property type="match status" value="1"/>
</dbReference>
<keyword evidence="20" id="KW-1185">Reference proteome</keyword>
<dbReference type="EMBL" id="UGYO01000002">
    <property type="protein sequence ID" value="SUJ00361.1"/>
    <property type="molecule type" value="Genomic_DNA"/>
</dbReference>
<evidence type="ECO:0000256" key="10">
    <source>
        <dbReference type="ARBA" id="ARBA00023239"/>
    </source>
</evidence>
<dbReference type="HAMAP" id="MF_00318">
    <property type="entry name" value="Enolase"/>
    <property type="match status" value="1"/>
</dbReference>
<evidence type="ECO:0000256" key="8">
    <source>
        <dbReference type="ARBA" id="ARBA00022842"/>
    </source>
</evidence>
<dbReference type="SMART" id="SM01192">
    <property type="entry name" value="Enolase_C"/>
    <property type="match status" value="1"/>
</dbReference>
<evidence type="ECO:0000256" key="12">
    <source>
        <dbReference type="HAMAP-Rule" id="MF_00318"/>
    </source>
</evidence>
<evidence type="ECO:0000256" key="3">
    <source>
        <dbReference type="ARBA" id="ARBA00012058"/>
    </source>
</evidence>
<keyword evidence="10 12" id="KW-0456">Lyase</keyword>
<comment type="catalytic activity">
    <reaction evidence="12">
        <text>(2R)-2-phosphoglycerate = phosphoenolpyruvate + H2O</text>
        <dbReference type="Rhea" id="RHEA:10164"/>
        <dbReference type="ChEBI" id="CHEBI:15377"/>
        <dbReference type="ChEBI" id="CHEBI:58289"/>
        <dbReference type="ChEBI" id="CHEBI:58702"/>
        <dbReference type="EC" id="4.2.1.11"/>
    </reaction>
</comment>
<feature type="binding site" evidence="12">
    <location>
        <position position="392"/>
    </location>
    <ligand>
        <name>(2R)-2-phosphoglycerate</name>
        <dbReference type="ChEBI" id="CHEBI:58289"/>
    </ligand>
</feature>
<dbReference type="EC" id="4.2.1.11" evidence="3 12"/>
<dbReference type="NCBIfam" id="TIGR01060">
    <property type="entry name" value="eno"/>
    <property type="match status" value="1"/>
</dbReference>
<reference evidence="19 20" key="1">
    <citation type="submission" date="2018-06" db="EMBL/GenBank/DDBJ databases">
        <authorList>
            <consortium name="Pathogen Informatics"/>
            <person name="Doyle S."/>
        </authorList>
    </citation>
    <scope>NUCLEOTIDE SEQUENCE [LARGE SCALE GENOMIC DNA]</scope>
    <source>
        <strain evidence="19 20">NCTC10738</strain>
    </source>
</reference>
<dbReference type="PANTHER" id="PTHR11902:SF1">
    <property type="entry name" value="ENOLASE"/>
    <property type="match status" value="1"/>
</dbReference>
<feature type="binding site" evidence="14">
    <location>
        <position position="159"/>
    </location>
    <ligand>
        <name>substrate</name>
    </ligand>
</feature>
<dbReference type="FunFam" id="3.30.390.10:FF:000001">
    <property type="entry name" value="Enolase"/>
    <property type="match status" value="1"/>
</dbReference>
<comment type="cofactor">
    <cofactor evidence="15">
        <name>Mg(2+)</name>
        <dbReference type="ChEBI" id="CHEBI:18420"/>
    </cofactor>
    <text evidence="15">Mg(2+) is required for catalysis and for stabilizing the dimer.</text>
</comment>
<evidence type="ECO:0000256" key="1">
    <source>
        <dbReference type="ARBA" id="ARBA00005031"/>
    </source>
</evidence>
<dbReference type="FunFam" id="3.20.20.120:FF:000001">
    <property type="entry name" value="Enolase"/>
    <property type="match status" value="1"/>
</dbReference>
<feature type="binding site" evidence="14">
    <location>
        <position position="316"/>
    </location>
    <ligand>
        <name>substrate</name>
    </ligand>
</feature>
<feature type="binding site" evidence="12">
    <location>
        <position position="341"/>
    </location>
    <ligand>
        <name>(2R)-2-phosphoglycerate</name>
        <dbReference type="ChEBI" id="CHEBI:58289"/>
    </ligand>
</feature>
<comment type="subunit">
    <text evidence="12">Component of the RNA degradosome, a multiprotein complex involved in RNA processing and mRNA degradation.</text>
</comment>
<evidence type="ECO:0000256" key="6">
    <source>
        <dbReference type="ARBA" id="ARBA00022525"/>
    </source>
</evidence>
<feature type="binding site" evidence="12">
    <location>
        <position position="167"/>
    </location>
    <ligand>
        <name>(2R)-2-phosphoglycerate</name>
        <dbReference type="ChEBI" id="CHEBI:58289"/>
    </ligand>
</feature>
<reference evidence="18" key="2">
    <citation type="submission" date="2021-05" db="EMBL/GenBank/DDBJ databases">
        <title>Molecular characterization for Shewanella algae harboring chromosomal blaOXA-55-like strains isolated from clinical and environment sample.</title>
        <authorList>
            <person name="Ohama Y."/>
            <person name="Aoki K."/>
            <person name="Harada S."/>
            <person name="Moriya K."/>
            <person name="Ishii Y."/>
            <person name="Tateda K."/>
        </authorList>
    </citation>
    <scope>NUCLEOTIDE SEQUENCE</scope>
    <source>
        <strain evidence="18">TUM17379</strain>
    </source>
</reference>
<dbReference type="GO" id="GO:0009986">
    <property type="term" value="C:cell surface"/>
    <property type="evidence" value="ECO:0007669"/>
    <property type="project" value="UniProtKB-SubCell"/>
</dbReference>
<dbReference type="GO" id="GO:0005576">
    <property type="term" value="C:extracellular region"/>
    <property type="evidence" value="ECO:0007669"/>
    <property type="project" value="UniProtKB-SubCell"/>
</dbReference>
<accession>A0A380BFZ5</accession>
<keyword evidence="7 12" id="KW-0479">Metal-binding</keyword>
<feature type="binding site" evidence="12 15">
    <location>
        <position position="316"/>
    </location>
    <ligand>
        <name>Mg(2+)</name>
        <dbReference type="ChEBI" id="CHEBI:18420"/>
    </ligand>
</feature>
<protein>
    <recommendedName>
        <fullName evidence="4 12">Enolase</fullName>
        <ecNumber evidence="3 12">4.2.1.11</ecNumber>
    </recommendedName>
    <alternativeName>
        <fullName evidence="12">2-phospho-D-glycerate hydro-lyase</fullName>
    </alternativeName>
    <alternativeName>
        <fullName evidence="12">2-phosphoglycerate dehydratase</fullName>
    </alternativeName>
</protein>
<keyword evidence="9 12" id="KW-0324">Glycolysis</keyword>
<dbReference type="SFLD" id="SFLDF00002">
    <property type="entry name" value="enolase"/>
    <property type="match status" value="1"/>
</dbReference>
<evidence type="ECO:0000256" key="14">
    <source>
        <dbReference type="PIRSR" id="PIRSR001400-2"/>
    </source>
</evidence>
<evidence type="ECO:0000256" key="2">
    <source>
        <dbReference type="ARBA" id="ARBA00009604"/>
    </source>
</evidence>
<keyword evidence="6 12" id="KW-0964">Secreted</keyword>
<dbReference type="EMBL" id="AP024613">
    <property type="protein sequence ID" value="BCV45861.1"/>
    <property type="molecule type" value="Genomic_DNA"/>
</dbReference>
<feature type="binding site" evidence="14">
    <location>
        <position position="168"/>
    </location>
    <ligand>
        <name>substrate</name>
    </ligand>
</feature>
<sequence>MAKIINVIGREIMDSRGNPTVEAEVHLEGGFIGMAAAPSGASTGSREALELRDGDKARYLGKGVLKAVDNVNGPIREALLGKDATAQAELDGIMIALDGTENKDKLGANAILAVSLAAAKAAAAFKGMPLYAHIAELNGTPGQYSMPVPMMNILNGGEHADNNVDIQEFMVQPVGAKSFREALRMGAEIFHNLKKVLKSKGLNTAVGDEGGFAPNLSSNADALAVIKEAVEAAGYKLGTDVTLALDCAASEFYKDGKYDLAGEGKVFDSNGFSDFLKSLTEQYPIVSIEDGLDESDWDGWAYQTKILGDKIQLVGDDLFVTNTKILSRGIEQGVANSILIKFNQIGSLTETLAAIRMAKEAGYTAVISHRSGETEDATIADLAVGTAAGQIKTGSLCRSDRVAKYNQLLRIEEQLGAKAAYHGLSEIKGQA</sequence>
<evidence type="ECO:0000259" key="17">
    <source>
        <dbReference type="SMART" id="SM01193"/>
    </source>
</evidence>
<dbReference type="CDD" id="cd03313">
    <property type="entry name" value="enolase"/>
    <property type="match status" value="1"/>
</dbReference>
<dbReference type="Gene3D" id="3.20.20.120">
    <property type="entry name" value="Enolase-like C-terminal domain"/>
    <property type="match status" value="1"/>
</dbReference>
<dbReference type="SFLD" id="SFLDG00178">
    <property type="entry name" value="enolase"/>
    <property type="match status" value="1"/>
</dbReference>
<dbReference type="SFLD" id="SFLDS00001">
    <property type="entry name" value="Enolase"/>
    <property type="match status" value="1"/>
</dbReference>
<evidence type="ECO:0000256" key="7">
    <source>
        <dbReference type="ARBA" id="ARBA00022723"/>
    </source>
</evidence>
<proteinExistence type="inferred from homology"/>
<evidence type="ECO:0000256" key="9">
    <source>
        <dbReference type="ARBA" id="ARBA00023152"/>
    </source>
</evidence>
<evidence type="ECO:0000313" key="18">
    <source>
        <dbReference type="EMBL" id="BCV45861.1"/>
    </source>
</evidence>
<evidence type="ECO:0000256" key="5">
    <source>
        <dbReference type="ARBA" id="ARBA00022490"/>
    </source>
</evidence>
<evidence type="ECO:0000259" key="16">
    <source>
        <dbReference type="SMART" id="SM01192"/>
    </source>
</evidence>
<feature type="binding site" evidence="14">
    <location>
        <begin position="368"/>
        <end position="371"/>
    </location>
    <ligand>
        <name>substrate</name>
    </ligand>
</feature>
<dbReference type="PRINTS" id="PR00148">
    <property type="entry name" value="ENOLASE"/>
</dbReference>
<dbReference type="PANTHER" id="PTHR11902">
    <property type="entry name" value="ENOLASE"/>
    <property type="match status" value="1"/>
</dbReference>
<feature type="domain" description="Enolase C-terminal TIM barrel" evidence="16">
    <location>
        <begin position="143"/>
        <end position="429"/>
    </location>
</feature>
<gene>
    <name evidence="12 19" type="primary">eno</name>
    <name evidence="19" type="ORF">NCTC10738_03113</name>
    <name evidence="18" type="ORF">TUM17379_28790</name>
</gene>
<comment type="function">
    <text evidence="11 12">Catalyzes the reversible conversion of 2-phosphoglycerate (2-PG) into phosphoenolpyruvate (PEP). It is essential for the degradation of carbohydrates via glycolysis.</text>
</comment>
<feature type="binding site" evidence="12">
    <location>
        <position position="371"/>
    </location>
    <ligand>
        <name>(2R)-2-phosphoglycerate</name>
        <dbReference type="ChEBI" id="CHEBI:58289"/>
    </ligand>
</feature>
<evidence type="ECO:0000313" key="20">
    <source>
        <dbReference type="Proteomes" id="UP000254069"/>
    </source>
</evidence>
<dbReference type="UniPathway" id="UPA00109">
    <property type="reaction ID" value="UER00187"/>
</dbReference>
<name>A0A380BFZ5_9GAMM</name>
<feature type="binding site" evidence="14">
    <location>
        <position position="289"/>
    </location>
    <ligand>
        <name>substrate</name>
    </ligand>
</feature>
<feature type="binding site" evidence="14">
    <location>
        <position position="392"/>
    </location>
    <ligand>
        <name>substrate</name>
    </ligand>
</feature>
<comment type="cofactor">
    <cofactor evidence="12">
        <name>Mg(2+)</name>
        <dbReference type="ChEBI" id="CHEBI:18420"/>
    </cofactor>
    <text evidence="12">Binds a second Mg(2+) ion via substrate during catalysis.</text>
</comment>
<feature type="binding site" evidence="12">
    <location>
        <position position="370"/>
    </location>
    <ligand>
        <name>(2R)-2-phosphoglycerate</name>
        <dbReference type="ChEBI" id="CHEBI:58289"/>
    </ligand>
</feature>
<organism evidence="19 20">
    <name type="scientific">Shewanella algae</name>
    <dbReference type="NCBI Taxonomy" id="38313"/>
    <lineage>
        <taxon>Bacteria</taxon>
        <taxon>Pseudomonadati</taxon>
        <taxon>Pseudomonadota</taxon>
        <taxon>Gammaproteobacteria</taxon>
        <taxon>Alteromonadales</taxon>
        <taxon>Shewanellaceae</taxon>
        <taxon>Shewanella</taxon>
    </lineage>
</organism>
<dbReference type="Proteomes" id="UP000825078">
    <property type="component" value="Chromosome"/>
</dbReference>
<feature type="binding site" evidence="12 15">
    <location>
        <position position="289"/>
    </location>
    <ligand>
        <name>Mg(2+)</name>
        <dbReference type="ChEBI" id="CHEBI:18420"/>
    </ligand>
</feature>
<dbReference type="GO" id="GO:0004634">
    <property type="term" value="F:phosphopyruvate hydratase activity"/>
    <property type="evidence" value="ECO:0007669"/>
    <property type="project" value="UniProtKB-UniRule"/>
</dbReference>
<dbReference type="InterPro" id="IPR020809">
    <property type="entry name" value="Enolase_CS"/>
</dbReference>
<dbReference type="InterPro" id="IPR020811">
    <property type="entry name" value="Enolase_N"/>
</dbReference>
<keyword evidence="8 12" id="KW-0460">Magnesium</keyword>
<feature type="domain" description="Enolase N-terminal" evidence="17">
    <location>
        <begin position="4"/>
        <end position="134"/>
    </location>
</feature>
<evidence type="ECO:0000256" key="15">
    <source>
        <dbReference type="PIRSR" id="PIRSR001400-3"/>
    </source>
</evidence>
<dbReference type="Gene3D" id="3.30.390.10">
    <property type="entry name" value="Enolase-like, N-terminal domain"/>
    <property type="match status" value="1"/>
</dbReference>
<dbReference type="GO" id="GO:0000015">
    <property type="term" value="C:phosphopyruvate hydratase complex"/>
    <property type="evidence" value="ECO:0007669"/>
    <property type="project" value="InterPro"/>
</dbReference>